<proteinExistence type="predicted"/>
<reference evidence="9 10" key="1">
    <citation type="submission" date="2018-07" db="EMBL/GenBank/DDBJ databases">
        <title>Genomic Encyclopedia of Type Strains, Phase IV (KMG-IV): sequencing the most valuable type-strain genomes for metagenomic binning, comparative biology and taxonomic classification.</title>
        <authorList>
            <person name="Goeker M."/>
        </authorList>
    </citation>
    <scope>NUCLEOTIDE SEQUENCE [LARGE SCALE GENOMIC DNA]</scope>
    <source>
        <strain evidence="9 10">DSM 27016</strain>
    </source>
</reference>
<dbReference type="Proteomes" id="UP000253034">
    <property type="component" value="Unassembled WGS sequence"/>
</dbReference>
<dbReference type="InterPro" id="IPR009057">
    <property type="entry name" value="Homeodomain-like_sf"/>
</dbReference>
<feature type="modified residue" description="4-aspartylphosphate" evidence="6">
    <location>
        <position position="55"/>
    </location>
</feature>
<keyword evidence="6" id="KW-0597">Phosphoprotein</keyword>
<dbReference type="AlphaFoldDB" id="A0A369BBS4"/>
<dbReference type="PROSITE" id="PS50110">
    <property type="entry name" value="RESPONSE_REGULATORY"/>
    <property type="match status" value="1"/>
</dbReference>
<dbReference type="InterPro" id="IPR018060">
    <property type="entry name" value="HTH_AraC"/>
</dbReference>
<keyword evidence="4" id="KW-0804">Transcription</keyword>
<protein>
    <recommendedName>
        <fullName evidence="1">Stage 0 sporulation protein A homolog</fullName>
    </recommendedName>
</protein>
<dbReference type="OrthoDB" id="9794370at2"/>
<keyword evidence="2" id="KW-0805">Transcription regulation</keyword>
<evidence type="ECO:0000259" key="8">
    <source>
        <dbReference type="PROSITE" id="PS50110"/>
    </source>
</evidence>
<dbReference type="InterPro" id="IPR018062">
    <property type="entry name" value="HTH_AraC-typ_CS"/>
</dbReference>
<evidence type="ECO:0000256" key="5">
    <source>
        <dbReference type="ARBA" id="ARBA00024867"/>
    </source>
</evidence>
<feature type="domain" description="HTH araC/xylS-type" evidence="7">
    <location>
        <begin position="418"/>
        <end position="517"/>
    </location>
</feature>
<dbReference type="SUPFAM" id="SSF46689">
    <property type="entry name" value="Homeodomain-like"/>
    <property type="match status" value="1"/>
</dbReference>
<evidence type="ECO:0000259" key="7">
    <source>
        <dbReference type="PROSITE" id="PS01124"/>
    </source>
</evidence>
<evidence type="ECO:0000256" key="1">
    <source>
        <dbReference type="ARBA" id="ARBA00018672"/>
    </source>
</evidence>
<dbReference type="InterPro" id="IPR001789">
    <property type="entry name" value="Sig_transdc_resp-reg_receiver"/>
</dbReference>
<dbReference type="SUPFAM" id="SSF52172">
    <property type="entry name" value="CheY-like"/>
    <property type="match status" value="1"/>
</dbReference>
<dbReference type="SMART" id="SM00342">
    <property type="entry name" value="HTH_ARAC"/>
    <property type="match status" value="1"/>
</dbReference>
<dbReference type="CDD" id="cd17536">
    <property type="entry name" value="REC_YesN-like"/>
    <property type="match status" value="1"/>
</dbReference>
<comment type="caution">
    <text evidence="9">The sequence shown here is derived from an EMBL/GenBank/DDBJ whole genome shotgun (WGS) entry which is preliminary data.</text>
</comment>
<keyword evidence="3" id="KW-0238">DNA-binding</keyword>
<accession>A0A369BBS4</accession>
<evidence type="ECO:0000313" key="10">
    <source>
        <dbReference type="Proteomes" id="UP000253034"/>
    </source>
</evidence>
<dbReference type="SMART" id="SM00448">
    <property type="entry name" value="REC"/>
    <property type="match status" value="1"/>
</dbReference>
<feature type="domain" description="Response regulatory" evidence="8">
    <location>
        <begin position="3"/>
        <end position="120"/>
    </location>
</feature>
<evidence type="ECO:0000256" key="3">
    <source>
        <dbReference type="ARBA" id="ARBA00023125"/>
    </source>
</evidence>
<evidence type="ECO:0000256" key="2">
    <source>
        <dbReference type="ARBA" id="ARBA00023015"/>
    </source>
</evidence>
<sequence>MIRVIVVEDEPPILNAVAKMIEELHSDFHVVGKAPNGEDALELAEKLKPDVVFTDIKMPVMDGLTLIEKLMHMKPAPIPVVLSGYAEFEFAKRAFSHGTFDYLIKPINLDVLEELLNRIAHRIYQTIKDRETTVLDQIIRNNASGGDGAPSLYITDLFPGQSYACMLICAGSYCSYHSPLLTPGQEFWARNNMEEIIGKNVKDRCRFWITDGEHDNEKILLLGSKSGSNIDISMISKEIYLLLASYGTPVTALVSLVFQDIMQVGARIRKLQGILKRDICFGFSQYIQESPAAEVIKKSDHDILHPSWENSFHTAIAMLQADNFKSNLKSLLAICEDRKCRQYILEKILQQIFTLFCKIPELNLTNHMVDIHMELNEIITCSISYEGIFENLSCLTEELFYSKPTTACPNTEQDDAIDRIDAYIKINFTVPINLQMLSDVFGFAPQYLGRKYKKVRGRTPNDYIIELRMNKAKELLKEKSMMSIKDIAEAVGYEDPFYFSRVFKLYTGKTASEFRELQA</sequence>
<dbReference type="PANTHER" id="PTHR43280">
    <property type="entry name" value="ARAC-FAMILY TRANSCRIPTIONAL REGULATOR"/>
    <property type="match status" value="1"/>
</dbReference>
<dbReference type="Gene3D" id="3.40.50.2300">
    <property type="match status" value="1"/>
</dbReference>
<dbReference type="Gene3D" id="1.10.10.60">
    <property type="entry name" value="Homeodomain-like"/>
    <property type="match status" value="2"/>
</dbReference>
<name>A0A369BBS4_9FIRM</name>
<dbReference type="GO" id="GO:0000160">
    <property type="term" value="P:phosphorelay signal transduction system"/>
    <property type="evidence" value="ECO:0007669"/>
    <property type="project" value="InterPro"/>
</dbReference>
<dbReference type="GO" id="GO:0043565">
    <property type="term" value="F:sequence-specific DNA binding"/>
    <property type="evidence" value="ECO:0007669"/>
    <property type="project" value="InterPro"/>
</dbReference>
<dbReference type="RefSeq" id="WP_114296706.1">
    <property type="nucleotide sequence ID" value="NZ_QPJT01000004.1"/>
</dbReference>
<evidence type="ECO:0000256" key="6">
    <source>
        <dbReference type="PROSITE-ProRule" id="PRU00169"/>
    </source>
</evidence>
<gene>
    <name evidence="9" type="ORF">DFR58_104130</name>
</gene>
<keyword evidence="10" id="KW-1185">Reference proteome</keyword>
<evidence type="ECO:0000256" key="4">
    <source>
        <dbReference type="ARBA" id="ARBA00023163"/>
    </source>
</evidence>
<dbReference type="EMBL" id="QPJT01000004">
    <property type="protein sequence ID" value="RCX18861.1"/>
    <property type="molecule type" value="Genomic_DNA"/>
</dbReference>
<organism evidence="9 10">
    <name type="scientific">Anaerobacterium chartisolvens</name>
    <dbReference type="NCBI Taxonomy" id="1297424"/>
    <lineage>
        <taxon>Bacteria</taxon>
        <taxon>Bacillati</taxon>
        <taxon>Bacillota</taxon>
        <taxon>Clostridia</taxon>
        <taxon>Eubacteriales</taxon>
        <taxon>Oscillospiraceae</taxon>
        <taxon>Anaerobacterium</taxon>
    </lineage>
</organism>
<dbReference type="Pfam" id="PF00072">
    <property type="entry name" value="Response_reg"/>
    <property type="match status" value="1"/>
</dbReference>
<dbReference type="PANTHER" id="PTHR43280:SF28">
    <property type="entry name" value="HTH-TYPE TRANSCRIPTIONAL ACTIVATOR RHAS"/>
    <property type="match status" value="1"/>
</dbReference>
<dbReference type="GO" id="GO:0003700">
    <property type="term" value="F:DNA-binding transcription factor activity"/>
    <property type="evidence" value="ECO:0007669"/>
    <property type="project" value="InterPro"/>
</dbReference>
<comment type="function">
    <text evidence="5">May play the central regulatory role in sporulation. It may be an element of the effector pathway responsible for the activation of sporulation genes in response to nutritional stress. Spo0A may act in concert with spo0H (a sigma factor) to control the expression of some genes that are critical to the sporulation process.</text>
</comment>
<dbReference type="Pfam" id="PF12833">
    <property type="entry name" value="HTH_18"/>
    <property type="match status" value="1"/>
</dbReference>
<dbReference type="PROSITE" id="PS00041">
    <property type="entry name" value="HTH_ARAC_FAMILY_1"/>
    <property type="match status" value="1"/>
</dbReference>
<dbReference type="InterPro" id="IPR011006">
    <property type="entry name" value="CheY-like_superfamily"/>
</dbReference>
<evidence type="ECO:0000313" key="9">
    <source>
        <dbReference type="EMBL" id="RCX18861.1"/>
    </source>
</evidence>
<dbReference type="PROSITE" id="PS01124">
    <property type="entry name" value="HTH_ARAC_FAMILY_2"/>
    <property type="match status" value="1"/>
</dbReference>